<keyword evidence="5 7" id="KW-0807">Transducer</keyword>
<feature type="domain" description="Methyl-accepting transducer" evidence="9">
    <location>
        <begin position="372"/>
        <end position="608"/>
    </location>
</feature>
<dbReference type="Pfam" id="PF00015">
    <property type="entry name" value="MCPsignal"/>
    <property type="match status" value="1"/>
</dbReference>
<evidence type="ECO:0000256" key="2">
    <source>
        <dbReference type="ARBA" id="ARBA00022692"/>
    </source>
</evidence>
<evidence type="ECO:0000256" key="7">
    <source>
        <dbReference type="PROSITE-ProRule" id="PRU00284"/>
    </source>
</evidence>
<accession>A0A3G9GJL0</accession>
<dbReference type="GO" id="GO:0007165">
    <property type="term" value="P:signal transduction"/>
    <property type="evidence" value="ECO:0007669"/>
    <property type="project" value="UniProtKB-KW"/>
</dbReference>
<evidence type="ECO:0000256" key="8">
    <source>
        <dbReference type="SAM" id="Phobius"/>
    </source>
</evidence>
<dbReference type="PANTHER" id="PTHR32089">
    <property type="entry name" value="METHYL-ACCEPTING CHEMOTAXIS PROTEIN MCPB"/>
    <property type="match status" value="1"/>
</dbReference>
<dbReference type="FunFam" id="1.10.287.950:FF:000001">
    <property type="entry name" value="Methyl-accepting chemotaxis sensory transducer"/>
    <property type="match status" value="1"/>
</dbReference>
<protein>
    <submittedName>
        <fullName evidence="11">Methyl-accepting chemotaxis protein</fullName>
    </submittedName>
</protein>
<sequence>MQRLSYPTRFAVIGAVFAIALFYLTYGLYRSNQDNVDFSSKEVIGVQYLKPVMNFLLALQQEQVQRTAAPDKGALSSDLEAQWSRLQQTHHALNGQLGLEQGWTALKGGWQKLKGTPTLANYQAVADSLLDLISMASDQSNLTLDPDIDTFYLMDAVTVQWPNWLNRSTQANALLLVASGQPLTATARDQAVGLSPLISDSLQNLQHDLSKAVAYNATLKAGFAGAEEKLAAQSALNASALGKAIAGQAVAGSGLPAATLDVATHFQQAALQQLGDLLDARIHRIQWQRNVYLACAAFAFLLSTYLFIALYLSITAQLGGEPFYVQEVVAQIAAGRLDTRIALQEEDDSSLLAAIRQMRNQLRETVSQLVQTSQQLDGAAHDVAEGASQVAHSSDRQSEAASSMAAAVEQLSTSLSVSAERSVEAHQLSCTAVDESSTGTVVIQSAGSSMQSIVREISTVSDTIHALSRQSESIVSIVDVIRDVADQTNLLALNAAIEAARAGEQGRGFAVVADEVRKLAERTAQSTTEIGGIVQQIQHTARQAVGTMHTGMQTVEAGQQHAQQAGTAILSIQQQIDQVQRAVAEIQSALTEQSHTSLQLAKNVEQVAQMSEENSRAMKGTAETVGQLKGLSEQLSALAARFTV</sequence>
<dbReference type="KEGG" id="amah:DLM_3277"/>
<evidence type="ECO:0000256" key="5">
    <source>
        <dbReference type="ARBA" id="ARBA00023224"/>
    </source>
</evidence>
<reference evidence="11 12" key="2">
    <citation type="journal article" date="2017" name="Genome Announc.">
        <title>Draft genome sequence of Aquitalea magnusonii strain H3, a plant growth-promoting bacterium of duckweed Lemna minor.</title>
        <authorList>
            <person name="Ishizawa H."/>
            <person name="Kuroda M."/>
            <person name="Ike M."/>
        </authorList>
    </citation>
    <scope>NUCLEOTIDE SEQUENCE [LARGE SCALE GENOMIC DNA]</scope>
    <source>
        <strain evidence="11 12">H3</strain>
    </source>
</reference>
<gene>
    <name evidence="11" type="ORF">DLM_3277</name>
</gene>
<dbReference type="PANTHER" id="PTHR32089:SF119">
    <property type="entry name" value="METHYL-ACCEPTING CHEMOTAXIS PROTEIN CTPL"/>
    <property type="match status" value="1"/>
</dbReference>
<reference evidence="12" key="3">
    <citation type="journal article" date="2017" name="Plant Physiol. Biochem.">
        <title>Differential oxidative and antioxidative response of duckweed Lemna minor toward plant growth promoting/inhibiting bacteria.</title>
        <authorList>
            <person name="Ishizawa H."/>
            <person name="Kuroda M."/>
            <person name="Morikawa M."/>
            <person name="Ike M."/>
        </authorList>
    </citation>
    <scope>NUCLEOTIDE SEQUENCE [LARGE SCALE GENOMIC DNA]</scope>
    <source>
        <strain evidence="12">H3</strain>
    </source>
</reference>
<evidence type="ECO:0000256" key="4">
    <source>
        <dbReference type="ARBA" id="ARBA00023136"/>
    </source>
</evidence>
<keyword evidence="3 8" id="KW-1133">Transmembrane helix</keyword>
<dbReference type="Proteomes" id="UP000198290">
    <property type="component" value="Chromosome"/>
</dbReference>
<organism evidence="11 12">
    <name type="scientific">Aquitalea magnusonii</name>
    <dbReference type="NCBI Taxonomy" id="332411"/>
    <lineage>
        <taxon>Bacteria</taxon>
        <taxon>Pseudomonadati</taxon>
        <taxon>Pseudomonadota</taxon>
        <taxon>Betaproteobacteria</taxon>
        <taxon>Neisseriales</taxon>
        <taxon>Chromobacteriaceae</taxon>
        <taxon>Aquitalea</taxon>
    </lineage>
</organism>
<comment type="similarity">
    <text evidence="6">Belongs to the methyl-accepting chemotaxis (MCP) protein family.</text>
</comment>
<dbReference type="PROSITE" id="PS50111">
    <property type="entry name" value="CHEMOTAXIS_TRANSDUC_2"/>
    <property type="match status" value="1"/>
</dbReference>
<keyword evidence="12" id="KW-1185">Reference proteome</keyword>
<comment type="subcellular location">
    <subcellularLocation>
        <location evidence="1">Membrane</location>
        <topology evidence="1">Multi-pass membrane protein</topology>
    </subcellularLocation>
</comment>
<keyword evidence="2 8" id="KW-0812">Transmembrane</keyword>
<evidence type="ECO:0000313" key="11">
    <source>
        <dbReference type="EMBL" id="BBF86869.1"/>
    </source>
</evidence>
<dbReference type="InterPro" id="IPR003660">
    <property type="entry name" value="HAMP_dom"/>
</dbReference>
<dbReference type="Gene3D" id="1.10.287.950">
    <property type="entry name" value="Methyl-accepting chemotaxis protein"/>
    <property type="match status" value="1"/>
</dbReference>
<dbReference type="InterPro" id="IPR004089">
    <property type="entry name" value="MCPsignal_dom"/>
</dbReference>
<feature type="domain" description="HAMP" evidence="10">
    <location>
        <begin position="325"/>
        <end position="367"/>
    </location>
</feature>
<dbReference type="AlphaFoldDB" id="A0A3G9GJL0"/>
<evidence type="ECO:0000256" key="6">
    <source>
        <dbReference type="ARBA" id="ARBA00029447"/>
    </source>
</evidence>
<evidence type="ECO:0000259" key="10">
    <source>
        <dbReference type="PROSITE" id="PS50885"/>
    </source>
</evidence>
<dbReference type="GO" id="GO:0016020">
    <property type="term" value="C:membrane"/>
    <property type="evidence" value="ECO:0007669"/>
    <property type="project" value="UniProtKB-SubCell"/>
</dbReference>
<evidence type="ECO:0000313" key="12">
    <source>
        <dbReference type="Proteomes" id="UP000198290"/>
    </source>
</evidence>
<evidence type="ECO:0000256" key="3">
    <source>
        <dbReference type="ARBA" id="ARBA00022989"/>
    </source>
</evidence>
<dbReference type="SMART" id="SM00283">
    <property type="entry name" value="MA"/>
    <property type="match status" value="1"/>
</dbReference>
<keyword evidence="4 8" id="KW-0472">Membrane</keyword>
<feature type="transmembrane region" description="Helical" evidence="8">
    <location>
        <begin position="6"/>
        <end position="29"/>
    </location>
</feature>
<dbReference type="PROSITE" id="PS50885">
    <property type="entry name" value="HAMP"/>
    <property type="match status" value="1"/>
</dbReference>
<name>A0A3G9GJL0_9NEIS</name>
<dbReference type="CDD" id="cd11386">
    <property type="entry name" value="MCP_signal"/>
    <property type="match status" value="1"/>
</dbReference>
<proteinExistence type="inferred from homology"/>
<dbReference type="EMBL" id="AP018823">
    <property type="protein sequence ID" value="BBF86869.1"/>
    <property type="molecule type" value="Genomic_DNA"/>
</dbReference>
<feature type="transmembrane region" description="Helical" evidence="8">
    <location>
        <begin position="291"/>
        <end position="314"/>
    </location>
</feature>
<evidence type="ECO:0000256" key="1">
    <source>
        <dbReference type="ARBA" id="ARBA00004141"/>
    </source>
</evidence>
<dbReference type="GO" id="GO:0006935">
    <property type="term" value="P:chemotaxis"/>
    <property type="evidence" value="ECO:0007669"/>
    <property type="project" value="UniProtKB-ARBA"/>
</dbReference>
<evidence type="ECO:0000259" key="9">
    <source>
        <dbReference type="PROSITE" id="PS50111"/>
    </source>
</evidence>
<dbReference type="SUPFAM" id="SSF58104">
    <property type="entry name" value="Methyl-accepting chemotaxis protein (MCP) signaling domain"/>
    <property type="match status" value="1"/>
</dbReference>
<reference evidence="12" key="1">
    <citation type="journal article" date="2017" name="Biotechnol. Biofuels">
        <title>Evaluation of environmental bacterial communities as a factor affecting the growth of duckweed Lemna minor.</title>
        <authorList>
            <person name="Ishizawa H."/>
            <person name="Kuroda M."/>
            <person name="Morikawa M."/>
            <person name="Ike M."/>
        </authorList>
    </citation>
    <scope>NUCLEOTIDE SEQUENCE [LARGE SCALE GENOMIC DNA]</scope>
    <source>
        <strain evidence="12">H3</strain>
    </source>
</reference>